<evidence type="ECO:0000259" key="2">
    <source>
        <dbReference type="PROSITE" id="PS51192"/>
    </source>
</evidence>
<dbReference type="InterPro" id="IPR027417">
    <property type="entry name" value="P-loop_NTPase"/>
</dbReference>
<dbReference type="EMBL" id="WHVB01000006">
    <property type="protein sequence ID" value="KAF8482162.1"/>
    <property type="molecule type" value="Genomic_DNA"/>
</dbReference>
<dbReference type="InterPro" id="IPR014001">
    <property type="entry name" value="Helicase_ATP-bd"/>
</dbReference>
<dbReference type="GO" id="GO:0016787">
    <property type="term" value="F:hydrolase activity"/>
    <property type="evidence" value="ECO:0007669"/>
    <property type="project" value="UniProtKB-KW"/>
</dbReference>
<dbReference type="InterPro" id="IPR050742">
    <property type="entry name" value="Helicase_Restrict-Modif_Enz"/>
</dbReference>
<dbReference type="Pfam" id="PF00271">
    <property type="entry name" value="Helicase_C"/>
    <property type="match status" value="1"/>
</dbReference>
<name>A0A9P5MZB8_9AGAM</name>
<dbReference type="InterPro" id="IPR001650">
    <property type="entry name" value="Helicase_C-like"/>
</dbReference>
<dbReference type="PROSITE" id="PS51194">
    <property type="entry name" value="HELICASE_CTER"/>
    <property type="match status" value="1"/>
</dbReference>
<evidence type="ECO:0000313" key="4">
    <source>
        <dbReference type="EMBL" id="KAF8482162.1"/>
    </source>
</evidence>
<dbReference type="PROSITE" id="PS51192">
    <property type="entry name" value="HELICASE_ATP_BIND_1"/>
    <property type="match status" value="1"/>
</dbReference>
<dbReference type="SUPFAM" id="SSF52540">
    <property type="entry name" value="P-loop containing nucleoside triphosphate hydrolases"/>
    <property type="match status" value="1"/>
</dbReference>
<dbReference type="Pfam" id="PF04851">
    <property type="entry name" value="ResIII"/>
    <property type="match status" value="1"/>
</dbReference>
<feature type="domain" description="Helicase C-terminal" evidence="3">
    <location>
        <begin position="270"/>
        <end position="427"/>
    </location>
</feature>
<proteinExistence type="predicted"/>
<dbReference type="GO" id="GO:0032042">
    <property type="term" value="P:mitochondrial DNA metabolic process"/>
    <property type="evidence" value="ECO:0007669"/>
    <property type="project" value="TreeGrafter"/>
</dbReference>
<keyword evidence="1" id="KW-0347">Helicase</keyword>
<evidence type="ECO:0000259" key="3">
    <source>
        <dbReference type="PROSITE" id="PS51194"/>
    </source>
</evidence>
<accession>A0A9P5MZB8</accession>
<evidence type="ECO:0000256" key="1">
    <source>
        <dbReference type="ARBA" id="ARBA00022806"/>
    </source>
</evidence>
<reference evidence="4" key="2">
    <citation type="journal article" date="2020" name="Nat. Commun.">
        <title>Large-scale genome sequencing of mycorrhizal fungi provides insights into the early evolution of symbiotic traits.</title>
        <authorList>
            <person name="Miyauchi S."/>
            <person name="Kiss E."/>
            <person name="Kuo A."/>
            <person name="Drula E."/>
            <person name="Kohler A."/>
            <person name="Sanchez-Garcia M."/>
            <person name="Morin E."/>
            <person name="Andreopoulos B."/>
            <person name="Barry K.W."/>
            <person name="Bonito G."/>
            <person name="Buee M."/>
            <person name="Carver A."/>
            <person name="Chen C."/>
            <person name="Cichocki N."/>
            <person name="Clum A."/>
            <person name="Culley D."/>
            <person name="Crous P.W."/>
            <person name="Fauchery L."/>
            <person name="Girlanda M."/>
            <person name="Hayes R.D."/>
            <person name="Keri Z."/>
            <person name="LaButti K."/>
            <person name="Lipzen A."/>
            <person name="Lombard V."/>
            <person name="Magnuson J."/>
            <person name="Maillard F."/>
            <person name="Murat C."/>
            <person name="Nolan M."/>
            <person name="Ohm R.A."/>
            <person name="Pangilinan J."/>
            <person name="Pereira M.F."/>
            <person name="Perotto S."/>
            <person name="Peter M."/>
            <person name="Pfister S."/>
            <person name="Riley R."/>
            <person name="Sitrit Y."/>
            <person name="Stielow J.B."/>
            <person name="Szollosi G."/>
            <person name="Zifcakova L."/>
            <person name="Stursova M."/>
            <person name="Spatafora J.W."/>
            <person name="Tedersoo L."/>
            <person name="Vaario L.M."/>
            <person name="Yamada A."/>
            <person name="Yan M."/>
            <person name="Wang P."/>
            <person name="Xu J."/>
            <person name="Bruns T."/>
            <person name="Baldrian P."/>
            <person name="Vilgalys R."/>
            <person name="Dunand C."/>
            <person name="Henrissat B."/>
            <person name="Grigoriev I.V."/>
            <person name="Hibbett D."/>
            <person name="Nagy L.G."/>
            <person name="Martin F.M."/>
        </authorList>
    </citation>
    <scope>NUCLEOTIDE SEQUENCE</scope>
    <source>
        <strain evidence="4">Prilba</strain>
    </source>
</reference>
<dbReference type="PANTHER" id="PTHR47396">
    <property type="entry name" value="TYPE I RESTRICTION ENZYME ECOKI R PROTEIN"/>
    <property type="match status" value="1"/>
</dbReference>
<sequence length="688" mass="76291">MWPAARRLQTIQFYRLLTTQPRLHQSSPFILRPYQEICLKACLDAHSSGVSRVGVSLPTGAGKTAVFISLLSSLKPRNDRPDATRSLVIVNNIELAKQAAAQAKRLRPDWVVEIEQGKHKASGDADLTVATYQTLLESGRLHKFSPQCFKAIVVDEAHHAAAPSYRRILSFFHPDVQCPENHIHPLPVQEAVPIFGFSATFSRHDGLALGSVFERIVYHRDFLDMIREQWLCNVRFTTVKANIDLRNVTINTHSGDFSATSLAHVINTETLNKLVVQTWLDRAGQLDRKSTIVFAVNVAHVRALTRTFQSAGVDARFLYSGTPIPERNASIDGFKAGEFPVLVNCALLTEGTDIPNVDCVVVARPTRSRNVFLQMIGRGMRLSPNTGKQDCHVIDFVDSTNRIVGIVNAPTLFGLAPEAVVDGENVQELEARADAADGEMSATYHNPSGDDRLSVPDPKSVTYVDYDSPFALVNQSVGTSPHIVRVSKNAWVDCGEGIHVLECLGKGHVRIEPVSGHDGDHFHAHYSPKMHPETASALKISKFQTNRKILDASSLADALRGCDTYASEKVLRGPLSYAQVNSFFLLRTAKWRRGPASPAQKLFVAKRWGYVNKSVQDFQDTSDVDPFPERLKNLTKGEAAHIITRLKHGAQGRYIKKITAHRKLEAAQAKEKQRQAREHVRVGPLDPY</sequence>
<keyword evidence="4" id="KW-0378">Hydrolase</keyword>
<keyword evidence="1" id="KW-0067">ATP-binding</keyword>
<dbReference type="Gene3D" id="3.40.50.300">
    <property type="entry name" value="P-loop containing nucleotide triphosphate hydrolases"/>
    <property type="match status" value="2"/>
</dbReference>
<dbReference type="GO" id="GO:0000403">
    <property type="term" value="F:Y-form DNA binding"/>
    <property type="evidence" value="ECO:0007669"/>
    <property type="project" value="TreeGrafter"/>
</dbReference>
<comment type="caution">
    <text evidence="4">The sequence shown here is derived from an EMBL/GenBank/DDBJ whole genome shotgun (WGS) entry which is preliminary data.</text>
</comment>
<dbReference type="GO" id="GO:0070125">
    <property type="term" value="P:mitochondrial translational elongation"/>
    <property type="evidence" value="ECO:0007669"/>
    <property type="project" value="TreeGrafter"/>
</dbReference>
<keyword evidence="5" id="KW-1185">Reference proteome</keyword>
<dbReference type="GO" id="GO:0005524">
    <property type="term" value="F:ATP binding"/>
    <property type="evidence" value="ECO:0007669"/>
    <property type="project" value="InterPro"/>
</dbReference>
<dbReference type="InterPro" id="IPR006935">
    <property type="entry name" value="Helicase/UvrB_N"/>
</dbReference>
<dbReference type="CDD" id="cd18799">
    <property type="entry name" value="SF2_C_EcoAI-like"/>
    <property type="match status" value="1"/>
</dbReference>
<dbReference type="PANTHER" id="PTHR47396:SF1">
    <property type="entry name" value="ATP-DEPENDENT HELICASE IRC3-RELATED"/>
    <property type="match status" value="1"/>
</dbReference>
<feature type="domain" description="Helicase ATP-binding" evidence="2">
    <location>
        <begin position="44"/>
        <end position="219"/>
    </location>
</feature>
<dbReference type="AlphaFoldDB" id="A0A9P5MZB8"/>
<organism evidence="4 5">
    <name type="scientific">Russula ochroleuca</name>
    <dbReference type="NCBI Taxonomy" id="152965"/>
    <lineage>
        <taxon>Eukaryota</taxon>
        <taxon>Fungi</taxon>
        <taxon>Dikarya</taxon>
        <taxon>Basidiomycota</taxon>
        <taxon>Agaricomycotina</taxon>
        <taxon>Agaricomycetes</taxon>
        <taxon>Russulales</taxon>
        <taxon>Russulaceae</taxon>
        <taxon>Russula</taxon>
    </lineage>
</organism>
<dbReference type="SMART" id="SM00487">
    <property type="entry name" value="DEXDc"/>
    <property type="match status" value="1"/>
</dbReference>
<dbReference type="OrthoDB" id="270584at2759"/>
<reference evidence="4" key="1">
    <citation type="submission" date="2019-10" db="EMBL/GenBank/DDBJ databases">
        <authorList>
            <consortium name="DOE Joint Genome Institute"/>
            <person name="Kuo A."/>
            <person name="Miyauchi S."/>
            <person name="Kiss E."/>
            <person name="Drula E."/>
            <person name="Kohler A."/>
            <person name="Sanchez-Garcia M."/>
            <person name="Andreopoulos B."/>
            <person name="Barry K.W."/>
            <person name="Bonito G."/>
            <person name="Buee M."/>
            <person name="Carver A."/>
            <person name="Chen C."/>
            <person name="Cichocki N."/>
            <person name="Clum A."/>
            <person name="Culley D."/>
            <person name="Crous P.W."/>
            <person name="Fauchery L."/>
            <person name="Girlanda M."/>
            <person name="Hayes R."/>
            <person name="Keri Z."/>
            <person name="LaButti K."/>
            <person name="Lipzen A."/>
            <person name="Lombard V."/>
            <person name="Magnuson J."/>
            <person name="Maillard F."/>
            <person name="Morin E."/>
            <person name="Murat C."/>
            <person name="Nolan M."/>
            <person name="Ohm R."/>
            <person name="Pangilinan J."/>
            <person name="Pereira M."/>
            <person name="Perotto S."/>
            <person name="Peter M."/>
            <person name="Riley R."/>
            <person name="Sitrit Y."/>
            <person name="Stielow B."/>
            <person name="Szollosi G."/>
            <person name="Zifcakova L."/>
            <person name="Stursova M."/>
            <person name="Spatafora J.W."/>
            <person name="Tedersoo L."/>
            <person name="Vaario L.-M."/>
            <person name="Yamada A."/>
            <person name="Yan M."/>
            <person name="Wang P."/>
            <person name="Xu J."/>
            <person name="Bruns T."/>
            <person name="Baldrian P."/>
            <person name="Vilgalys R."/>
            <person name="Henrissat B."/>
            <person name="Grigoriev I.V."/>
            <person name="Hibbett D."/>
            <person name="Nagy L.G."/>
            <person name="Martin F.M."/>
        </authorList>
    </citation>
    <scope>NUCLEOTIDE SEQUENCE</scope>
    <source>
        <strain evidence="4">Prilba</strain>
    </source>
</reference>
<gene>
    <name evidence="4" type="ORF">DFH94DRAFT_628502</name>
</gene>
<keyword evidence="1" id="KW-0547">Nucleotide-binding</keyword>
<dbReference type="SMART" id="SM00490">
    <property type="entry name" value="HELICc"/>
    <property type="match status" value="1"/>
</dbReference>
<dbReference type="GO" id="GO:0036121">
    <property type="term" value="F:double-stranded DNA helicase activity"/>
    <property type="evidence" value="ECO:0007669"/>
    <property type="project" value="TreeGrafter"/>
</dbReference>
<protein>
    <submittedName>
        <fullName evidence="4">P-loop containing nucleoside triphosphate hydrolase protein</fullName>
    </submittedName>
</protein>
<evidence type="ECO:0000313" key="5">
    <source>
        <dbReference type="Proteomes" id="UP000759537"/>
    </source>
</evidence>
<dbReference type="GO" id="GO:0005759">
    <property type="term" value="C:mitochondrial matrix"/>
    <property type="evidence" value="ECO:0007669"/>
    <property type="project" value="TreeGrafter"/>
</dbReference>
<dbReference type="Proteomes" id="UP000759537">
    <property type="component" value="Unassembled WGS sequence"/>
</dbReference>
<dbReference type="GO" id="GO:0061749">
    <property type="term" value="F:forked DNA-dependent helicase activity"/>
    <property type="evidence" value="ECO:0007669"/>
    <property type="project" value="TreeGrafter"/>
</dbReference>